<evidence type="ECO:0000256" key="2">
    <source>
        <dbReference type="ARBA" id="ARBA00022803"/>
    </source>
</evidence>
<dbReference type="Gene3D" id="1.25.40.10">
    <property type="entry name" value="Tetratricopeptide repeat domain"/>
    <property type="match status" value="1"/>
</dbReference>
<evidence type="ECO:0000256" key="1">
    <source>
        <dbReference type="ARBA" id="ARBA00022737"/>
    </source>
</evidence>
<dbReference type="OrthoDB" id="1936594at2759"/>
<feature type="region of interest" description="Disordered" evidence="4">
    <location>
        <begin position="498"/>
        <end position="549"/>
    </location>
</feature>
<keyword evidence="1" id="KW-0677">Repeat</keyword>
<organism evidence="5 6">
    <name type="scientific">Toxoplasma gondii TgCatPRC2</name>
    <dbReference type="NCBI Taxonomy" id="1130821"/>
    <lineage>
        <taxon>Eukaryota</taxon>
        <taxon>Sar</taxon>
        <taxon>Alveolata</taxon>
        <taxon>Apicomplexa</taxon>
        <taxon>Conoidasida</taxon>
        <taxon>Coccidia</taxon>
        <taxon>Eucoccidiorida</taxon>
        <taxon>Eimeriorina</taxon>
        <taxon>Sarcocystidae</taxon>
        <taxon>Toxoplasma</taxon>
    </lineage>
</organism>
<feature type="compositionally biased region" description="Acidic residues" evidence="4">
    <location>
        <begin position="726"/>
        <end position="737"/>
    </location>
</feature>
<name>A0A151HJQ2_TOXGO</name>
<feature type="compositionally biased region" description="Low complexity" evidence="4">
    <location>
        <begin position="498"/>
        <end position="521"/>
    </location>
</feature>
<evidence type="ECO:0000256" key="4">
    <source>
        <dbReference type="SAM" id="MobiDB-lite"/>
    </source>
</evidence>
<sequence length="1400" mass="151943">MGDEAGDAASLPKMLWKLEALLIFPSETPHLPPSAQKKLFDEATWVWREARNSAGHSGEDVAQEEDNFTFIVEKELATFVQLAADLKRCHYRSVLFGASPLACLLRPLLCCHEADPPSLSALDTALQESCAAFVSSPSSRGASGKGEGENGRNKVDEALLQSLRLRHVLLASVAAAQLFLQVNWTGPPIRAFRPSELLAIQREDEGRARFPDHPFYQRPAESSEAPGVGEERDAPPLQPEGDAKPPPESRMRRGFSPVFSASTACRYCGRCRAAAPGAAADGAERQSHSGAADDARNMLCFCETELEAVCCLGPADMPLTPQGRHDALLLVDPTRQNALQRLHGEAMEAFNADGEDVYELVRGLPYLWLACRLAAWLRGHSARLLSASSDSAISCAPVFPVFSSFLWSARLAMVSQRILRGVSAAACLAPSLLRVSVEELAAALKAIKVLPSSFSLPRAPEDVRNVLATMGVLTGEGEGHQTARRLLHDATEASRRLLNSLSSSPASSSSCPSSSSSHPLLHYAPKAEEGKERCGLADEGATGDDGGDARGLPASEWFTDRQRALMLLELSLHLLMYGKVDASLTEVMDAACEAANIRFSFTGAEGIRRKYQQRAIAQLVVAATPIRPSSSSLPLSSSSSSSSSSPSSASSSPSSSSASASSSSASASSSSASASSSSASASSSSASASSSDRSPSREDGGLRSAKASEYDSVTSREEGEKRDTEEEKTEEETADAEAEAKRRDWRLQDVHADADVLERPQLVDSVDAQAAERPLDGLEQALLLARGLRILESNPARDELALEQLNAVAVRCLTLKEEAKQGESDHKTQAACSGEAAREAALDAAFLEEENALEIKSADWLLHSAALWLRCKAEYHRSKTVERACLQLNALIDQFNDRLPAPSQRLRFIYHVDYPSSWQGRRELAFRMMHMGATLTAYESFKDLAMWEEAAECLYAADRRADAEELLLERLKVRESPPLWCTLGDLRKSVECYEKAWTLSNKRCARAQRSLGRLYMGEENFSKAAEAYARALELNPLHRASWFILGCCEMRLERWEDAVQAFGRVVALEPQDGDAWANLAAVHSQREAWTAARLCIGEAAKYRRESWRVWDNLLKISVRTRDIPGVNEALRHYVDLNVTDRIPIWIYSFLTHAVLGGVSLDASGKGGDVSEQHPLSAGENDQHGSSSVSAGAASSSSSSSSSSDTGEKESLNPGKHVSFRVETESPTSCTARRSPAASPLFKSTLKTLEFLAQNMADQAELWKALSSLQSVKGDFLSAAETRLKHFRALSALLRRVNGPSERGAFGSPKALEQQKEAIDALRAAAHLLQRAVDGDSDPVDIARRMRDINTTACSLTEELRQRANAYDAILQRPQIEALRVEAQELATQTSAFLQNSAEST</sequence>
<dbReference type="InterPro" id="IPR044244">
    <property type="entry name" value="TTC27/Emw1"/>
</dbReference>
<dbReference type="PROSITE" id="PS50005">
    <property type="entry name" value="TPR"/>
    <property type="match status" value="2"/>
</dbReference>
<dbReference type="VEuPathDB" id="ToxoDB:TGPRC2_289190"/>
<dbReference type="PROSITE" id="PS50293">
    <property type="entry name" value="TPR_REGION"/>
    <property type="match status" value="1"/>
</dbReference>
<feature type="region of interest" description="Disordered" evidence="4">
    <location>
        <begin position="627"/>
        <end position="742"/>
    </location>
</feature>
<evidence type="ECO:0000313" key="5">
    <source>
        <dbReference type="EMBL" id="KYK69501.1"/>
    </source>
</evidence>
<gene>
    <name evidence="5" type="ORF">TGPRC2_289190</name>
</gene>
<dbReference type="SMART" id="SM00028">
    <property type="entry name" value="TPR"/>
    <property type="match status" value="4"/>
</dbReference>
<feature type="compositionally biased region" description="Basic and acidic residues" evidence="4">
    <location>
        <begin position="241"/>
        <end position="251"/>
    </location>
</feature>
<protein>
    <submittedName>
        <fullName evidence="5">Tetratricopeptide repeat-containing protein</fullName>
    </submittedName>
</protein>
<dbReference type="Pfam" id="PF13432">
    <property type="entry name" value="TPR_16"/>
    <property type="match status" value="1"/>
</dbReference>
<feature type="region of interest" description="Disordered" evidence="4">
    <location>
        <begin position="1163"/>
        <end position="1236"/>
    </location>
</feature>
<proteinExistence type="predicted"/>
<dbReference type="EMBL" id="AHZP02000784">
    <property type="protein sequence ID" value="KYK69501.1"/>
    <property type="molecule type" value="Genomic_DNA"/>
</dbReference>
<keyword evidence="2 3" id="KW-0802">TPR repeat</keyword>
<dbReference type="Proteomes" id="UP000075225">
    <property type="component" value="Unassembled WGS sequence"/>
</dbReference>
<comment type="caution">
    <text evidence="5">The sequence shown here is derived from an EMBL/GenBank/DDBJ whole genome shotgun (WGS) entry which is preliminary data.</text>
</comment>
<feature type="repeat" description="TPR" evidence="3">
    <location>
        <begin position="1039"/>
        <end position="1072"/>
    </location>
</feature>
<evidence type="ECO:0000256" key="3">
    <source>
        <dbReference type="PROSITE-ProRule" id="PRU00339"/>
    </source>
</evidence>
<feature type="compositionally biased region" description="Basic and acidic residues" evidence="4">
    <location>
        <begin position="694"/>
        <end position="725"/>
    </location>
</feature>
<feature type="region of interest" description="Disordered" evidence="4">
    <location>
        <begin position="208"/>
        <end position="254"/>
    </location>
</feature>
<feature type="compositionally biased region" description="Basic and acidic residues" evidence="4">
    <location>
        <begin position="525"/>
        <end position="536"/>
    </location>
</feature>
<dbReference type="PANTHER" id="PTHR16193">
    <property type="entry name" value="TETRATRICOPEPTIDE REPEAT PROTEIN 27"/>
    <property type="match status" value="1"/>
</dbReference>
<feature type="compositionally biased region" description="Low complexity" evidence="4">
    <location>
        <begin position="1184"/>
        <end position="1203"/>
    </location>
</feature>
<accession>A0A151HJQ2</accession>
<feature type="repeat" description="TPR" evidence="3">
    <location>
        <begin position="1005"/>
        <end position="1038"/>
    </location>
</feature>
<dbReference type="InterPro" id="IPR019734">
    <property type="entry name" value="TPR_rpt"/>
</dbReference>
<dbReference type="PANTHER" id="PTHR16193:SF0">
    <property type="entry name" value="TETRATRICOPEPTIDE REPEAT PROTEIN 27"/>
    <property type="match status" value="1"/>
</dbReference>
<dbReference type="InterPro" id="IPR011990">
    <property type="entry name" value="TPR-like_helical_dom_sf"/>
</dbReference>
<feature type="compositionally biased region" description="Low complexity" evidence="4">
    <location>
        <begin position="628"/>
        <end position="691"/>
    </location>
</feature>
<evidence type="ECO:0000313" key="6">
    <source>
        <dbReference type="Proteomes" id="UP000075225"/>
    </source>
</evidence>
<reference evidence="6" key="1">
    <citation type="submission" date="2016-03" db="EMBL/GenBank/DDBJ databases">
        <authorList>
            <person name="Sibley D."/>
            <person name="Venepally P."/>
            <person name="Karamycheva S."/>
            <person name="Hadjithomas M."/>
            <person name="Khan A."/>
            <person name="Brunk B."/>
            <person name="Roos D."/>
            <person name="Caler E."/>
            <person name="Lorenzi H."/>
        </authorList>
    </citation>
    <scope>NUCLEOTIDE SEQUENCE [LARGE SCALE GENOMIC DNA]</scope>
    <source>
        <strain evidence="6">TgCatPRC2</strain>
    </source>
</reference>
<dbReference type="SUPFAM" id="SSF48452">
    <property type="entry name" value="TPR-like"/>
    <property type="match status" value="1"/>
</dbReference>